<sequence>IQKQHVILFILCIPRVSYLSLSDPHRSESGTYKAIPNTRARWLVPAEKGAICDRITQLSG</sequence>
<keyword evidence="3" id="KW-1185">Reference proteome</keyword>
<proteinExistence type="predicted"/>
<keyword evidence="1" id="KW-0732">Signal</keyword>
<evidence type="ECO:0000256" key="1">
    <source>
        <dbReference type="SAM" id="SignalP"/>
    </source>
</evidence>
<name>A0A317X3U8_9EURO</name>
<evidence type="ECO:0000313" key="2">
    <source>
        <dbReference type="EMBL" id="PWY92292.1"/>
    </source>
</evidence>
<reference evidence="2 3" key="1">
    <citation type="submission" date="2016-12" db="EMBL/GenBank/DDBJ databases">
        <title>The genomes of Aspergillus section Nigri reveals drivers in fungal speciation.</title>
        <authorList>
            <consortium name="DOE Joint Genome Institute"/>
            <person name="Vesth T.C."/>
            <person name="Nybo J."/>
            <person name="Theobald S."/>
            <person name="Brandl J."/>
            <person name="Frisvad J.C."/>
            <person name="Nielsen K.F."/>
            <person name="Lyhne E.K."/>
            <person name="Kogle M.E."/>
            <person name="Kuo A."/>
            <person name="Riley R."/>
            <person name="Clum A."/>
            <person name="Nolan M."/>
            <person name="Lipzen A."/>
            <person name="Salamov A."/>
            <person name="Henrissat B."/>
            <person name="Wiebenga A."/>
            <person name="De Vries R.P."/>
            <person name="Grigoriev I.V."/>
            <person name="Mortensen U.H."/>
            <person name="Andersen M.R."/>
            <person name="Baker S.E."/>
        </authorList>
    </citation>
    <scope>NUCLEOTIDE SEQUENCE [LARGE SCALE GENOMIC DNA]</scope>
    <source>
        <strain evidence="2 3">CBS 117.55</strain>
    </source>
</reference>
<feature type="chain" id="PRO_5016401814" evidence="1">
    <location>
        <begin position="19"/>
        <end position="60"/>
    </location>
</feature>
<dbReference type="GeneID" id="37064273"/>
<protein>
    <submittedName>
        <fullName evidence="2">Uncharacterized protein</fullName>
    </submittedName>
</protein>
<dbReference type="VEuPathDB" id="FungiDB:BO70DRAFT_357422"/>
<evidence type="ECO:0000313" key="3">
    <source>
        <dbReference type="Proteomes" id="UP000247233"/>
    </source>
</evidence>
<organism evidence="2 3">
    <name type="scientific">Aspergillus heteromorphus CBS 117.55</name>
    <dbReference type="NCBI Taxonomy" id="1448321"/>
    <lineage>
        <taxon>Eukaryota</taxon>
        <taxon>Fungi</taxon>
        <taxon>Dikarya</taxon>
        <taxon>Ascomycota</taxon>
        <taxon>Pezizomycotina</taxon>
        <taxon>Eurotiomycetes</taxon>
        <taxon>Eurotiomycetidae</taxon>
        <taxon>Eurotiales</taxon>
        <taxon>Aspergillaceae</taxon>
        <taxon>Aspergillus</taxon>
        <taxon>Aspergillus subgen. Circumdati</taxon>
    </lineage>
</organism>
<dbReference type="Proteomes" id="UP000247233">
    <property type="component" value="Unassembled WGS sequence"/>
</dbReference>
<dbReference type="RefSeq" id="XP_025404031.1">
    <property type="nucleotide sequence ID" value="XM_025542036.1"/>
</dbReference>
<comment type="caution">
    <text evidence="2">The sequence shown here is derived from an EMBL/GenBank/DDBJ whole genome shotgun (WGS) entry which is preliminary data.</text>
</comment>
<feature type="non-terminal residue" evidence="2">
    <location>
        <position position="1"/>
    </location>
</feature>
<accession>A0A317X3U8</accession>
<dbReference type="EMBL" id="MSFL01000001">
    <property type="protein sequence ID" value="PWY92292.1"/>
    <property type="molecule type" value="Genomic_DNA"/>
</dbReference>
<dbReference type="AlphaFoldDB" id="A0A317X3U8"/>
<gene>
    <name evidence="2" type="ORF">BO70DRAFT_357422</name>
</gene>
<feature type="signal peptide" evidence="1">
    <location>
        <begin position="1"/>
        <end position="18"/>
    </location>
</feature>